<reference evidence="2" key="1">
    <citation type="journal article" date="2020" name="Stud. Mycol.">
        <title>101 Dothideomycetes genomes: a test case for predicting lifestyles and emergence of pathogens.</title>
        <authorList>
            <person name="Haridas S."/>
            <person name="Albert R."/>
            <person name="Binder M."/>
            <person name="Bloem J."/>
            <person name="Labutti K."/>
            <person name="Salamov A."/>
            <person name="Andreopoulos B."/>
            <person name="Baker S."/>
            <person name="Barry K."/>
            <person name="Bills G."/>
            <person name="Bluhm B."/>
            <person name="Cannon C."/>
            <person name="Castanera R."/>
            <person name="Culley D."/>
            <person name="Daum C."/>
            <person name="Ezra D."/>
            <person name="Gonzalez J."/>
            <person name="Henrissat B."/>
            <person name="Kuo A."/>
            <person name="Liang C."/>
            <person name="Lipzen A."/>
            <person name="Lutzoni F."/>
            <person name="Magnuson J."/>
            <person name="Mondo S."/>
            <person name="Nolan M."/>
            <person name="Ohm R."/>
            <person name="Pangilinan J."/>
            <person name="Park H.-J."/>
            <person name="Ramirez L."/>
            <person name="Alfaro M."/>
            <person name="Sun H."/>
            <person name="Tritt A."/>
            <person name="Yoshinaga Y."/>
            <person name="Zwiers L.-H."/>
            <person name="Turgeon B."/>
            <person name="Goodwin S."/>
            <person name="Spatafora J."/>
            <person name="Crous P."/>
            <person name="Grigoriev I."/>
        </authorList>
    </citation>
    <scope>NUCLEOTIDE SEQUENCE</scope>
    <source>
        <strain evidence="2">CBS 125425</strain>
    </source>
</reference>
<name>A0A9P4QWU7_9PLEO</name>
<feature type="region of interest" description="Disordered" evidence="1">
    <location>
        <begin position="86"/>
        <end position="114"/>
    </location>
</feature>
<feature type="compositionally biased region" description="Polar residues" evidence="1">
    <location>
        <begin position="94"/>
        <end position="103"/>
    </location>
</feature>
<evidence type="ECO:0000313" key="2">
    <source>
        <dbReference type="EMBL" id="KAF2734154.1"/>
    </source>
</evidence>
<dbReference type="Proteomes" id="UP000799444">
    <property type="component" value="Unassembled WGS sequence"/>
</dbReference>
<dbReference type="EMBL" id="ML996151">
    <property type="protein sequence ID" value="KAF2734154.1"/>
    <property type="molecule type" value="Genomic_DNA"/>
</dbReference>
<proteinExistence type="predicted"/>
<keyword evidence="3" id="KW-1185">Reference proteome</keyword>
<evidence type="ECO:0000256" key="1">
    <source>
        <dbReference type="SAM" id="MobiDB-lite"/>
    </source>
</evidence>
<protein>
    <submittedName>
        <fullName evidence="2">Uncharacterized protein</fullName>
    </submittedName>
</protein>
<organism evidence="2 3">
    <name type="scientific">Polyplosphaeria fusca</name>
    <dbReference type="NCBI Taxonomy" id="682080"/>
    <lineage>
        <taxon>Eukaryota</taxon>
        <taxon>Fungi</taxon>
        <taxon>Dikarya</taxon>
        <taxon>Ascomycota</taxon>
        <taxon>Pezizomycotina</taxon>
        <taxon>Dothideomycetes</taxon>
        <taxon>Pleosporomycetidae</taxon>
        <taxon>Pleosporales</taxon>
        <taxon>Tetraplosphaeriaceae</taxon>
        <taxon>Polyplosphaeria</taxon>
    </lineage>
</organism>
<dbReference type="AlphaFoldDB" id="A0A9P4QWU7"/>
<comment type="caution">
    <text evidence="2">The sequence shown here is derived from an EMBL/GenBank/DDBJ whole genome shotgun (WGS) entry which is preliminary data.</text>
</comment>
<gene>
    <name evidence="2" type="ORF">EJ04DRAFT_249422</name>
</gene>
<evidence type="ECO:0000313" key="3">
    <source>
        <dbReference type="Proteomes" id="UP000799444"/>
    </source>
</evidence>
<accession>A0A9P4QWU7</accession>
<sequence length="114" mass="12811">MLLVQLGPTFSLFFGCINFQALRWALGRARWTIVSAWHEQERRVYCSIASVGWHLQPRRWLRCCIQCASLAFESMLAGKPRHMVLAPKTDSDSDTAMASQSVGTRAVAEGARIQ</sequence>